<evidence type="ECO:0000256" key="4">
    <source>
        <dbReference type="ARBA" id="ARBA00023157"/>
    </source>
</evidence>
<sequence>MECHTSSAAVSFSFVCVLALLSFDLAPCNGARVGPDHEDPTRRTTEFIRSSCGATEYPALCFTSLSAYASTIRTSPMQLADVALAVCLSGARNASSAMAKASARRPGMAPGVAAAMADCVESMGDAVSQLRESVAAMGRVGPAAGSAKELAYQINSIQTWVSAALTDDDTCMDGFAGAAMEGEVKDMVKRHVVKVAQLTSNALALVNGFASSVSPP</sequence>
<dbReference type="InterPro" id="IPR035513">
    <property type="entry name" value="Invertase/methylesterase_inhib"/>
</dbReference>
<reference evidence="8 9" key="1">
    <citation type="submission" date="2023-10" db="EMBL/GenBank/DDBJ databases">
        <title>Chromosome-scale genome assembly provides insights into flower coloration mechanisms of Canna indica.</title>
        <authorList>
            <person name="Li C."/>
        </authorList>
    </citation>
    <scope>NUCLEOTIDE SEQUENCE [LARGE SCALE GENOMIC DNA]</scope>
    <source>
        <tissue evidence="8">Flower</tissue>
    </source>
</reference>
<evidence type="ECO:0000259" key="7">
    <source>
        <dbReference type="SMART" id="SM00856"/>
    </source>
</evidence>
<dbReference type="SUPFAM" id="SSF101148">
    <property type="entry name" value="Plant invertase/pectin methylesterase inhibitor"/>
    <property type="match status" value="1"/>
</dbReference>
<dbReference type="InterPro" id="IPR051955">
    <property type="entry name" value="PME_Inhibitor"/>
</dbReference>
<keyword evidence="4" id="KW-1015">Disulfide bond</keyword>
<proteinExistence type="inferred from homology"/>
<evidence type="ECO:0000256" key="6">
    <source>
        <dbReference type="SAM" id="SignalP"/>
    </source>
</evidence>
<feature type="signal peptide" evidence="6">
    <location>
        <begin position="1"/>
        <end position="30"/>
    </location>
</feature>
<dbReference type="GO" id="GO:0004857">
    <property type="term" value="F:enzyme inhibitor activity"/>
    <property type="evidence" value="ECO:0007669"/>
    <property type="project" value="InterPro"/>
</dbReference>
<evidence type="ECO:0000256" key="2">
    <source>
        <dbReference type="ARBA" id="ARBA00022525"/>
    </source>
</evidence>
<evidence type="ECO:0000256" key="1">
    <source>
        <dbReference type="ARBA" id="ARBA00004239"/>
    </source>
</evidence>
<gene>
    <name evidence="8" type="ORF">Cni_G18831</name>
</gene>
<dbReference type="GO" id="GO:0005576">
    <property type="term" value="C:extracellular region"/>
    <property type="evidence" value="ECO:0007669"/>
    <property type="project" value="UniProtKB-SubCell"/>
</dbReference>
<dbReference type="FunFam" id="1.20.140.40:FF:000006">
    <property type="entry name" value="Pectinesterase inhibitor 3"/>
    <property type="match status" value="1"/>
</dbReference>
<dbReference type="InterPro" id="IPR006501">
    <property type="entry name" value="Pectinesterase_inhib_dom"/>
</dbReference>
<keyword evidence="2" id="KW-0964">Secreted</keyword>
<evidence type="ECO:0000256" key="3">
    <source>
        <dbReference type="ARBA" id="ARBA00022729"/>
    </source>
</evidence>
<evidence type="ECO:0000313" key="9">
    <source>
        <dbReference type="Proteomes" id="UP001327560"/>
    </source>
</evidence>
<dbReference type="PANTHER" id="PTHR31080:SF161">
    <property type="entry name" value="OS10G0508700 PROTEIN"/>
    <property type="match status" value="1"/>
</dbReference>
<dbReference type="Pfam" id="PF04043">
    <property type="entry name" value="PMEI"/>
    <property type="match status" value="1"/>
</dbReference>
<feature type="chain" id="PRO_5042851446" description="Pectinesterase inhibitor domain-containing protein" evidence="6">
    <location>
        <begin position="31"/>
        <end position="216"/>
    </location>
</feature>
<dbReference type="Gene3D" id="1.20.140.40">
    <property type="entry name" value="Invertase/pectin methylesterase inhibitor family protein"/>
    <property type="match status" value="1"/>
</dbReference>
<dbReference type="CDD" id="cd15798">
    <property type="entry name" value="PMEI-like_3"/>
    <property type="match status" value="1"/>
</dbReference>
<dbReference type="SMART" id="SM00856">
    <property type="entry name" value="PMEI"/>
    <property type="match status" value="1"/>
</dbReference>
<feature type="domain" description="Pectinesterase inhibitor" evidence="7">
    <location>
        <begin position="43"/>
        <end position="205"/>
    </location>
</feature>
<dbReference type="AlphaFoldDB" id="A0AAQ3KJX2"/>
<evidence type="ECO:0000313" key="8">
    <source>
        <dbReference type="EMBL" id="WOL10077.1"/>
    </source>
</evidence>
<name>A0AAQ3KJX2_9LILI</name>
<keyword evidence="9" id="KW-1185">Reference proteome</keyword>
<dbReference type="Proteomes" id="UP001327560">
    <property type="component" value="Chromosome 6"/>
</dbReference>
<accession>A0AAQ3KJX2</accession>
<comment type="subcellular location">
    <subcellularLocation>
        <location evidence="1">Secreted</location>
        <location evidence="1">Extracellular space</location>
    </subcellularLocation>
</comment>
<keyword evidence="3 6" id="KW-0732">Signal</keyword>
<comment type="similarity">
    <text evidence="5">Belongs to the PMEI family.</text>
</comment>
<evidence type="ECO:0000256" key="5">
    <source>
        <dbReference type="ARBA" id="ARBA00038471"/>
    </source>
</evidence>
<protein>
    <recommendedName>
        <fullName evidence="7">Pectinesterase inhibitor domain-containing protein</fullName>
    </recommendedName>
</protein>
<dbReference type="NCBIfam" id="TIGR01614">
    <property type="entry name" value="PME_inhib"/>
    <property type="match status" value="1"/>
</dbReference>
<dbReference type="PANTHER" id="PTHR31080">
    <property type="entry name" value="PECTINESTERASE INHIBITOR-LIKE"/>
    <property type="match status" value="1"/>
</dbReference>
<organism evidence="8 9">
    <name type="scientific">Canna indica</name>
    <name type="common">Indian-shot</name>
    <dbReference type="NCBI Taxonomy" id="4628"/>
    <lineage>
        <taxon>Eukaryota</taxon>
        <taxon>Viridiplantae</taxon>
        <taxon>Streptophyta</taxon>
        <taxon>Embryophyta</taxon>
        <taxon>Tracheophyta</taxon>
        <taxon>Spermatophyta</taxon>
        <taxon>Magnoliopsida</taxon>
        <taxon>Liliopsida</taxon>
        <taxon>Zingiberales</taxon>
        <taxon>Cannaceae</taxon>
        <taxon>Canna</taxon>
    </lineage>
</organism>
<dbReference type="EMBL" id="CP136895">
    <property type="protein sequence ID" value="WOL10077.1"/>
    <property type="molecule type" value="Genomic_DNA"/>
</dbReference>